<dbReference type="RefSeq" id="WP_197688741.1">
    <property type="nucleotide sequence ID" value="NZ_JADQUF010000012.1"/>
</dbReference>
<evidence type="ECO:0008006" key="3">
    <source>
        <dbReference type="Google" id="ProtNLM"/>
    </source>
</evidence>
<organism evidence="1 2">
    <name type="scientific">Corynebacterium belfantii</name>
    <dbReference type="NCBI Taxonomy" id="2014537"/>
    <lineage>
        <taxon>Bacteria</taxon>
        <taxon>Bacillati</taxon>
        <taxon>Actinomycetota</taxon>
        <taxon>Actinomycetes</taxon>
        <taxon>Mycobacteriales</taxon>
        <taxon>Corynebacteriaceae</taxon>
        <taxon>Corynebacterium</taxon>
    </lineage>
</organism>
<evidence type="ECO:0000313" key="1">
    <source>
        <dbReference type="EMBL" id="MBG9354329.1"/>
    </source>
</evidence>
<proteinExistence type="predicted"/>
<protein>
    <recommendedName>
        <fullName evidence="3">Tail terminator</fullName>
    </recommendedName>
</protein>
<comment type="caution">
    <text evidence="1">The sequence shown here is derived from an EMBL/GenBank/DDBJ whole genome shotgun (WGS) entry which is preliminary data.</text>
</comment>
<reference evidence="1 2" key="1">
    <citation type="journal article" date="2020" name="J. Clin. Microbiol.">
        <title>Assessing the Genetic Diversity of Austrian Corynebacterium diphtheriae Clinical Isolates, 2011-2019.</title>
        <authorList>
            <person name="Schaeffer J."/>
            <person name="Huhulescu S."/>
            <person name="Stoeger A."/>
            <person name="Allerberger F."/>
            <person name="Ruppitsch W."/>
        </authorList>
    </citation>
    <scope>NUCLEOTIDE SEQUENCE [LARGE SCALE GENOMIC DNA]</scope>
    <source>
        <strain evidence="1 2">04-17</strain>
    </source>
</reference>
<evidence type="ECO:0000313" key="2">
    <source>
        <dbReference type="Proteomes" id="UP000615580"/>
    </source>
</evidence>
<dbReference type="EMBL" id="JADQUG010000024">
    <property type="protein sequence ID" value="MBG9354329.1"/>
    <property type="molecule type" value="Genomic_DNA"/>
</dbReference>
<accession>A0ABS0LDS7</accession>
<gene>
    <name evidence="1" type="ORF">I4J41_06875</name>
</gene>
<sequence>MITGIEIMQAALREQTVVPVVSKVPRPRPEVFIRVDQAAPRALSPVQDRVRIIVQVYGSDIEQVLNLCGLVRYTLSNLEGLAPSCFGTDDIEGPVEFPDPDIPNVYRWQITGVIYIASTY</sequence>
<name>A0ABS0LDS7_9CORY</name>
<keyword evidence="2" id="KW-1185">Reference proteome</keyword>
<dbReference type="Proteomes" id="UP000615580">
    <property type="component" value="Unassembled WGS sequence"/>
</dbReference>